<sequence>MREFQMTDDFRLMQVFLPQNNVPGPGIYEVSVGDDDEFNCTCPGFSGRARCKHVAFVKARIETNNGTYPLEISSRATTDDAAKAQKSTKDFREFIIKFGKVEVL</sequence>
<name>A0A6J5MT73_9CAUD</name>
<dbReference type="Pfam" id="PF04434">
    <property type="entry name" value="SWIM"/>
    <property type="match status" value="1"/>
</dbReference>
<evidence type="ECO:0000259" key="1">
    <source>
        <dbReference type="PROSITE" id="PS50966"/>
    </source>
</evidence>
<dbReference type="PROSITE" id="PS50966">
    <property type="entry name" value="ZF_SWIM"/>
    <property type="match status" value="1"/>
</dbReference>
<dbReference type="EMBL" id="LR796666">
    <property type="protein sequence ID" value="CAB4158181.1"/>
    <property type="molecule type" value="Genomic_DNA"/>
</dbReference>
<organism evidence="2">
    <name type="scientific">uncultured Caudovirales phage</name>
    <dbReference type="NCBI Taxonomy" id="2100421"/>
    <lineage>
        <taxon>Viruses</taxon>
        <taxon>Duplodnaviria</taxon>
        <taxon>Heunggongvirae</taxon>
        <taxon>Uroviricota</taxon>
        <taxon>Caudoviricetes</taxon>
        <taxon>Peduoviridae</taxon>
        <taxon>Maltschvirus</taxon>
        <taxon>Maltschvirus maltsch</taxon>
    </lineage>
</organism>
<dbReference type="EMBL" id="LR796484">
    <property type="protein sequence ID" value="CAB4148140.1"/>
    <property type="molecule type" value="Genomic_DNA"/>
</dbReference>
<evidence type="ECO:0000313" key="2">
    <source>
        <dbReference type="EMBL" id="CAB4148140.1"/>
    </source>
</evidence>
<reference evidence="2" key="1">
    <citation type="submission" date="2020-04" db="EMBL/GenBank/DDBJ databases">
        <authorList>
            <person name="Chiriac C."/>
            <person name="Salcher M."/>
            <person name="Ghai R."/>
            <person name="Kavagutti S V."/>
        </authorList>
    </citation>
    <scope>NUCLEOTIDE SEQUENCE</scope>
</reference>
<protein>
    <submittedName>
        <fullName evidence="2">Zinc finger, SWIM-type</fullName>
    </submittedName>
</protein>
<accession>A0A6J5MT73</accession>
<dbReference type="InterPro" id="IPR007527">
    <property type="entry name" value="Znf_SWIM"/>
</dbReference>
<gene>
    <name evidence="2" type="ORF">UFOVP429_118</name>
    <name evidence="3" type="ORF">UFOVP696_49</name>
</gene>
<feature type="domain" description="SWIM-type" evidence="1">
    <location>
        <begin position="28"/>
        <end position="62"/>
    </location>
</feature>
<proteinExistence type="predicted"/>
<dbReference type="GO" id="GO:0008270">
    <property type="term" value="F:zinc ion binding"/>
    <property type="evidence" value="ECO:0007669"/>
    <property type="project" value="InterPro"/>
</dbReference>
<evidence type="ECO:0000313" key="3">
    <source>
        <dbReference type="EMBL" id="CAB4158181.1"/>
    </source>
</evidence>